<evidence type="ECO:0000256" key="3">
    <source>
        <dbReference type="ARBA" id="ARBA00022516"/>
    </source>
</evidence>
<keyword evidence="7" id="KW-0443">Lipid metabolism</keyword>
<dbReference type="PANTHER" id="PTHR14269">
    <property type="entry name" value="CDP-DIACYLGLYCEROL--GLYCEROL-3-PHOSPHATE 3-PHOSPHATIDYLTRANSFERASE-RELATED"/>
    <property type="match status" value="1"/>
</dbReference>
<dbReference type="GO" id="GO:0016020">
    <property type="term" value="C:membrane"/>
    <property type="evidence" value="ECO:0007669"/>
    <property type="project" value="UniProtKB-SubCell"/>
</dbReference>
<evidence type="ECO:0000256" key="13">
    <source>
        <dbReference type="SAM" id="Phobius"/>
    </source>
</evidence>
<dbReference type="InterPro" id="IPR000462">
    <property type="entry name" value="CDP-OH_P_trans"/>
</dbReference>
<dbReference type="InterPro" id="IPR048254">
    <property type="entry name" value="CDP_ALCOHOL_P_TRANSF_CS"/>
</dbReference>
<proteinExistence type="inferred from homology"/>
<name>A0A449B071_9BACT</name>
<evidence type="ECO:0000256" key="2">
    <source>
        <dbReference type="ARBA" id="ARBA00010441"/>
    </source>
</evidence>
<evidence type="ECO:0000256" key="11">
    <source>
        <dbReference type="NCBIfam" id="TIGR00560"/>
    </source>
</evidence>
<dbReference type="KEGG" id="mgal:NCTC10186_00637"/>
<keyword evidence="3" id="KW-0444">Lipid biosynthesis</keyword>
<dbReference type="InterPro" id="IPR050324">
    <property type="entry name" value="CDP-alcohol_PTase-I"/>
</dbReference>
<feature type="transmembrane region" description="Helical" evidence="13">
    <location>
        <begin position="54"/>
        <end position="78"/>
    </location>
</feature>
<dbReference type="PIRSF" id="PIRSF000847">
    <property type="entry name" value="Phos_ph_gly_syn"/>
    <property type="match status" value="1"/>
</dbReference>
<feature type="transmembrane region" description="Helical" evidence="13">
    <location>
        <begin position="115"/>
        <end position="134"/>
    </location>
</feature>
<geneLocation type="plasmid" evidence="14 15">
    <name>2</name>
</geneLocation>
<sequence length="227" mass="25811">MSSSNKNQFNFSNLRKMNLPNKLTLLRLILILPLVILMSIATTSSVWFSSYHLVWINLTILLIFIVAMTTDFLDGFLARKYNQVTDFGKLWDPIADKAITNLTLIYLTAQSYLPLWVVFIFILRDLVVAGFRVIMTKNQISIAADFLGKIKTILLSFGIVFLLLGVIICQIIDLNHIGTLNLNFILVDSVPYWVSYGLGIFVIAAAILSIVSGFEYFQKIKHYIKTY</sequence>
<reference evidence="14 15" key="1">
    <citation type="submission" date="2019-01" db="EMBL/GenBank/DDBJ databases">
        <authorList>
            <consortium name="Pathogen Informatics"/>
        </authorList>
    </citation>
    <scope>NUCLEOTIDE SEQUENCE [LARGE SCALE GENOMIC DNA]</scope>
    <source>
        <strain evidence="14 15">NCTC10186</strain>
        <plasmid evidence="15">2</plasmid>
    </source>
</reference>
<dbReference type="OrthoDB" id="9796672at2"/>
<dbReference type="EMBL" id="LR215032">
    <property type="protein sequence ID" value="VEU73149.1"/>
    <property type="molecule type" value="Genomic_DNA"/>
</dbReference>
<dbReference type="PANTHER" id="PTHR14269:SF62">
    <property type="entry name" value="CDP-DIACYLGLYCEROL--GLYCEROL-3-PHOSPHATE 3-PHOSPHATIDYLTRANSFERASE 1, CHLOROPLASTIC"/>
    <property type="match status" value="1"/>
</dbReference>
<keyword evidence="4 12" id="KW-0808">Transferase</keyword>
<dbReference type="PROSITE" id="PS00379">
    <property type="entry name" value="CDP_ALCOHOL_P_TRANSF"/>
    <property type="match status" value="1"/>
</dbReference>
<organism evidence="14 15">
    <name type="scientific">Mycoplasmopsis gallopavonis</name>
    <dbReference type="NCBI Taxonomy" id="76629"/>
    <lineage>
        <taxon>Bacteria</taxon>
        <taxon>Bacillati</taxon>
        <taxon>Mycoplasmatota</taxon>
        <taxon>Mycoplasmoidales</taxon>
        <taxon>Metamycoplasmataceae</taxon>
        <taxon>Mycoplasmopsis</taxon>
    </lineage>
</organism>
<feature type="transmembrane region" description="Helical" evidence="13">
    <location>
        <begin position="25"/>
        <end position="48"/>
    </location>
</feature>
<dbReference type="GO" id="GO:0008444">
    <property type="term" value="F:CDP-diacylglycerol-glycerol-3-phosphate 3-phosphatidyltransferase activity"/>
    <property type="evidence" value="ECO:0007669"/>
    <property type="project" value="UniProtKB-UniRule"/>
</dbReference>
<evidence type="ECO:0000256" key="12">
    <source>
        <dbReference type="RuleBase" id="RU003750"/>
    </source>
</evidence>
<evidence type="ECO:0000256" key="10">
    <source>
        <dbReference type="ARBA" id="ARBA00023264"/>
    </source>
</evidence>
<evidence type="ECO:0000256" key="8">
    <source>
        <dbReference type="ARBA" id="ARBA00023136"/>
    </source>
</evidence>
<keyword evidence="5 13" id="KW-0812">Transmembrane</keyword>
<keyword evidence="10" id="KW-1208">Phospholipid metabolism</keyword>
<evidence type="ECO:0000256" key="4">
    <source>
        <dbReference type="ARBA" id="ARBA00022679"/>
    </source>
</evidence>
<dbReference type="RefSeq" id="WP_119571899.1">
    <property type="nucleotide sequence ID" value="NZ_LR215032.1"/>
</dbReference>
<keyword evidence="8 13" id="KW-0472">Membrane</keyword>
<dbReference type="Proteomes" id="UP000289862">
    <property type="component" value="Plasmid 2"/>
</dbReference>
<protein>
    <recommendedName>
        <fullName evidence="11">CDP-diacylglycerol--glycerol-3-phosphate 3-phosphatidyltransferase</fullName>
        <ecNumber evidence="11">2.7.8.5</ecNumber>
    </recommendedName>
</protein>
<accession>A0A449B071</accession>
<keyword evidence="9" id="KW-0594">Phospholipid biosynthesis</keyword>
<comment type="similarity">
    <text evidence="2 12">Belongs to the CDP-alcohol phosphatidyltransferase class-I family.</text>
</comment>
<feature type="transmembrane region" description="Helical" evidence="13">
    <location>
        <begin position="154"/>
        <end position="173"/>
    </location>
</feature>
<dbReference type="Gene3D" id="1.20.120.1760">
    <property type="match status" value="1"/>
</dbReference>
<keyword evidence="14" id="KW-0614">Plasmid</keyword>
<keyword evidence="6 13" id="KW-1133">Transmembrane helix</keyword>
<dbReference type="InterPro" id="IPR004570">
    <property type="entry name" value="Phosphatidylglycerol_P_synth"/>
</dbReference>
<dbReference type="EC" id="2.7.8.5" evidence="11"/>
<evidence type="ECO:0000313" key="15">
    <source>
        <dbReference type="Proteomes" id="UP000289862"/>
    </source>
</evidence>
<evidence type="ECO:0000256" key="6">
    <source>
        <dbReference type="ARBA" id="ARBA00022989"/>
    </source>
</evidence>
<evidence type="ECO:0000313" key="14">
    <source>
        <dbReference type="EMBL" id="VEU73149.1"/>
    </source>
</evidence>
<comment type="subcellular location">
    <subcellularLocation>
        <location evidence="1">Membrane</location>
        <topology evidence="1">Multi-pass membrane protein</topology>
    </subcellularLocation>
</comment>
<feature type="transmembrane region" description="Helical" evidence="13">
    <location>
        <begin position="193"/>
        <end position="217"/>
    </location>
</feature>
<dbReference type="InterPro" id="IPR043130">
    <property type="entry name" value="CDP-OH_PTrfase_TM_dom"/>
</dbReference>
<evidence type="ECO:0000256" key="9">
    <source>
        <dbReference type="ARBA" id="ARBA00023209"/>
    </source>
</evidence>
<dbReference type="AlphaFoldDB" id="A0A449B071"/>
<evidence type="ECO:0000256" key="7">
    <source>
        <dbReference type="ARBA" id="ARBA00023098"/>
    </source>
</evidence>
<keyword evidence="15" id="KW-1185">Reference proteome</keyword>
<evidence type="ECO:0000256" key="5">
    <source>
        <dbReference type="ARBA" id="ARBA00022692"/>
    </source>
</evidence>
<dbReference type="GO" id="GO:0046474">
    <property type="term" value="P:glycerophospholipid biosynthetic process"/>
    <property type="evidence" value="ECO:0007669"/>
    <property type="project" value="TreeGrafter"/>
</dbReference>
<dbReference type="NCBIfam" id="TIGR00560">
    <property type="entry name" value="pgsA"/>
    <property type="match status" value="1"/>
</dbReference>
<dbReference type="Pfam" id="PF01066">
    <property type="entry name" value="CDP-OH_P_transf"/>
    <property type="match status" value="1"/>
</dbReference>
<evidence type="ECO:0000256" key="1">
    <source>
        <dbReference type="ARBA" id="ARBA00004141"/>
    </source>
</evidence>
<gene>
    <name evidence="14" type="primary">pgsA</name>
    <name evidence="14" type="ORF">NCTC10186_00637</name>
</gene>